<sequence length="656" mass="72309">MVERVTRAGRRIGHYQLIRQIGKGGFAEVYLGRHIHLQTLVAVKVLHTSLQSSAVKKFRREAQLVAGLRHPNIVQVLDFGVADEAIPYLIMEYAQKGTLRQQIPSGTRLAPTRALAYLEQMAAALDFAHQARIVHRDVKPENMLLSDSGQLLLSDFGIATVIFDSINTATPDVAGTAAYMAPEQLRGKPQPASDQYALAVVAYEWLCGVRPFRGSFAEVAAQHLHTAPQPLRRHNPRLSPELEETVLIALSKNPAQRFPTVSDFVSDLIASQQSRPRQITRRPSDYRDADQPVEAEDNEQAADTHTRRNLLMGIGGGILLAGTGLGGVALWQYEKRKNGEEINSSHMSQLNTSQPIQQGTLLYKYTGHTNYIYSVAWSPDKKRIASGSADHTVQIWDAYSGQNQKIYGLHQDFVNCVAWSPNSDSTTVGSHLIASGSVDHTVQIWNANTAAIISTYSKHTDAVNCVAWSPNSQCIVSGGADLSAQLWRVSDGITLIKYDKHKNDVMSVDWSPNGYMVASASRDNTVHLWDAKLGNNIFTYQAHKDFVYTVAWSPNGNFLASGSNDHSVHVWSPSSAGNAFIYTGHQAAVFSVAWSPDGKYIASASYDGTVHIWEALNGNKLYIYRGHEGFVHCVKWSENHIASGSADRTVQIWQAI</sequence>
<dbReference type="CDD" id="cd14014">
    <property type="entry name" value="STKc_PknB_like"/>
    <property type="match status" value="1"/>
</dbReference>
<dbReference type="Gene3D" id="2.130.10.10">
    <property type="entry name" value="YVTN repeat-like/Quinoprotein amine dehydrogenase"/>
    <property type="match status" value="3"/>
</dbReference>
<comment type="caution">
    <text evidence="10">The sequence shown here is derived from an EMBL/GenBank/DDBJ whole genome shotgun (WGS) entry which is preliminary data.</text>
</comment>
<keyword evidence="11" id="KW-1185">Reference proteome</keyword>
<evidence type="ECO:0000313" key="11">
    <source>
        <dbReference type="Proteomes" id="UP000287352"/>
    </source>
</evidence>
<evidence type="ECO:0000256" key="8">
    <source>
        <dbReference type="SAM" id="Phobius"/>
    </source>
</evidence>
<evidence type="ECO:0000256" key="2">
    <source>
        <dbReference type="ARBA" id="ARBA00022737"/>
    </source>
</evidence>
<feature type="repeat" description="WD" evidence="5">
    <location>
        <begin position="540"/>
        <end position="572"/>
    </location>
</feature>
<evidence type="ECO:0000256" key="6">
    <source>
        <dbReference type="PROSITE-ProRule" id="PRU10141"/>
    </source>
</evidence>
<feature type="region of interest" description="Disordered" evidence="7">
    <location>
        <begin position="272"/>
        <end position="304"/>
    </location>
</feature>
<protein>
    <recommendedName>
        <fullName evidence="9">Protein kinase domain-containing protein</fullName>
    </recommendedName>
</protein>
<evidence type="ECO:0000259" key="9">
    <source>
        <dbReference type="PROSITE" id="PS50011"/>
    </source>
</evidence>
<feature type="repeat" description="WD" evidence="5">
    <location>
        <begin position="365"/>
        <end position="406"/>
    </location>
</feature>
<feature type="repeat" description="WD" evidence="5">
    <location>
        <begin position="498"/>
        <end position="539"/>
    </location>
</feature>
<dbReference type="PRINTS" id="PR00320">
    <property type="entry name" value="GPROTEINBRPT"/>
</dbReference>
<dbReference type="InterPro" id="IPR000719">
    <property type="entry name" value="Prot_kinase_dom"/>
</dbReference>
<dbReference type="GO" id="GO:0005524">
    <property type="term" value="F:ATP binding"/>
    <property type="evidence" value="ECO:0007669"/>
    <property type="project" value="UniProtKB-UniRule"/>
</dbReference>
<dbReference type="InterPro" id="IPR015943">
    <property type="entry name" value="WD40/YVTN_repeat-like_dom_sf"/>
</dbReference>
<dbReference type="PROSITE" id="PS00107">
    <property type="entry name" value="PROTEIN_KINASE_ATP"/>
    <property type="match status" value="1"/>
</dbReference>
<dbReference type="PANTHER" id="PTHR19879:SF9">
    <property type="entry name" value="TRANSCRIPTION INITIATION FACTOR TFIID SUBUNIT 5"/>
    <property type="match status" value="1"/>
</dbReference>
<dbReference type="SMART" id="SM00220">
    <property type="entry name" value="S_TKc"/>
    <property type="match status" value="1"/>
</dbReference>
<dbReference type="PROSITE" id="PS50294">
    <property type="entry name" value="WD_REPEATS_REGION"/>
    <property type="match status" value="7"/>
</dbReference>
<dbReference type="RefSeq" id="WP_126579024.1">
    <property type="nucleotide sequence ID" value="NZ_BIFR01000001.1"/>
</dbReference>
<feature type="compositionally biased region" description="Acidic residues" evidence="7">
    <location>
        <begin position="291"/>
        <end position="300"/>
    </location>
</feature>
<feature type="repeat" description="WD" evidence="5">
    <location>
        <begin position="582"/>
        <end position="623"/>
    </location>
</feature>
<evidence type="ECO:0000256" key="5">
    <source>
        <dbReference type="PROSITE-ProRule" id="PRU00221"/>
    </source>
</evidence>
<dbReference type="EMBL" id="BIFR01000001">
    <property type="protein sequence ID" value="GCE11298.1"/>
    <property type="molecule type" value="Genomic_DNA"/>
</dbReference>
<dbReference type="InterPro" id="IPR020472">
    <property type="entry name" value="WD40_PAC1"/>
</dbReference>
<dbReference type="PROSITE" id="PS50082">
    <property type="entry name" value="WD_REPEATS_2"/>
    <property type="match status" value="7"/>
</dbReference>
<evidence type="ECO:0000256" key="3">
    <source>
        <dbReference type="ARBA" id="ARBA00022741"/>
    </source>
</evidence>
<reference evidence="11" key="1">
    <citation type="submission" date="2018-12" db="EMBL/GenBank/DDBJ databases">
        <title>Tengunoibacter tsumagoiensis gen. nov., sp. nov., Dictyobacter kobayashii sp. nov., D. alpinus sp. nov., and D. joshuensis sp. nov. and description of Dictyobacteraceae fam. nov. within the order Ktedonobacterales isolated from Tengu-no-mugimeshi.</title>
        <authorList>
            <person name="Wang C.M."/>
            <person name="Zheng Y."/>
            <person name="Sakai Y."/>
            <person name="Toyoda A."/>
            <person name="Minakuchi Y."/>
            <person name="Abe K."/>
            <person name="Yokota A."/>
            <person name="Yabe S."/>
        </authorList>
    </citation>
    <scope>NUCLEOTIDE SEQUENCE [LARGE SCALE GENOMIC DNA]</scope>
    <source>
        <strain evidence="11">Uno3</strain>
    </source>
</reference>
<dbReference type="PROSITE" id="PS00108">
    <property type="entry name" value="PROTEIN_KINASE_ST"/>
    <property type="match status" value="1"/>
</dbReference>
<dbReference type="InterPro" id="IPR001680">
    <property type="entry name" value="WD40_rpt"/>
</dbReference>
<evidence type="ECO:0000256" key="1">
    <source>
        <dbReference type="ARBA" id="ARBA00022574"/>
    </source>
</evidence>
<dbReference type="Pfam" id="PF23389">
    <property type="entry name" value="Beta-prop_WDR19_1st"/>
    <property type="match status" value="1"/>
</dbReference>
<gene>
    <name evidence="10" type="ORF">KTT_11570</name>
</gene>
<dbReference type="InterPro" id="IPR036322">
    <property type="entry name" value="WD40_repeat_dom_sf"/>
</dbReference>
<dbReference type="OrthoDB" id="136964at2"/>
<keyword evidence="3 6" id="KW-0547">Nucleotide-binding</keyword>
<feature type="domain" description="Protein kinase" evidence="9">
    <location>
        <begin position="15"/>
        <end position="269"/>
    </location>
</feature>
<dbReference type="CDD" id="cd00200">
    <property type="entry name" value="WD40"/>
    <property type="match status" value="1"/>
</dbReference>
<keyword evidence="1 5" id="KW-0853">WD repeat</keyword>
<organism evidence="10 11">
    <name type="scientific">Tengunoibacter tsumagoiensis</name>
    <dbReference type="NCBI Taxonomy" id="2014871"/>
    <lineage>
        <taxon>Bacteria</taxon>
        <taxon>Bacillati</taxon>
        <taxon>Chloroflexota</taxon>
        <taxon>Ktedonobacteria</taxon>
        <taxon>Ktedonobacterales</taxon>
        <taxon>Dictyobacteraceae</taxon>
        <taxon>Tengunoibacter</taxon>
    </lineage>
</organism>
<feature type="transmembrane region" description="Helical" evidence="8">
    <location>
        <begin position="310"/>
        <end position="331"/>
    </location>
</feature>
<dbReference type="GO" id="GO:0004672">
    <property type="term" value="F:protein kinase activity"/>
    <property type="evidence" value="ECO:0007669"/>
    <property type="project" value="InterPro"/>
</dbReference>
<feature type="binding site" evidence="6">
    <location>
        <position position="44"/>
    </location>
    <ligand>
        <name>ATP</name>
        <dbReference type="ChEBI" id="CHEBI:30616"/>
    </ligand>
</feature>
<feature type="repeat" description="WD" evidence="5">
    <location>
        <begin position="624"/>
        <end position="656"/>
    </location>
</feature>
<keyword evidence="4 6" id="KW-0067">ATP-binding</keyword>
<dbReference type="Proteomes" id="UP000287352">
    <property type="component" value="Unassembled WGS sequence"/>
</dbReference>
<dbReference type="SUPFAM" id="SSF50978">
    <property type="entry name" value="WD40 repeat-like"/>
    <property type="match status" value="1"/>
</dbReference>
<keyword evidence="8" id="KW-1133">Transmembrane helix</keyword>
<dbReference type="Pfam" id="PF00400">
    <property type="entry name" value="WD40"/>
    <property type="match status" value="3"/>
</dbReference>
<dbReference type="InterPro" id="IPR019775">
    <property type="entry name" value="WD40_repeat_CS"/>
</dbReference>
<dbReference type="Pfam" id="PF00069">
    <property type="entry name" value="Pkinase"/>
    <property type="match status" value="1"/>
</dbReference>
<feature type="repeat" description="WD" evidence="5">
    <location>
        <begin position="407"/>
        <end position="455"/>
    </location>
</feature>
<evidence type="ECO:0000313" key="10">
    <source>
        <dbReference type="EMBL" id="GCE11298.1"/>
    </source>
</evidence>
<evidence type="ECO:0000256" key="7">
    <source>
        <dbReference type="SAM" id="MobiDB-lite"/>
    </source>
</evidence>
<dbReference type="PROSITE" id="PS00678">
    <property type="entry name" value="WD_REPEATS_1"/>
    <property type="match status" value="1"/>
</dbReference>
<dbReference type="InterPro" id="IPR011009">
    <property type="entry name" value="Kinase-like_dom_sf"/>
</dbReference>
<feature type="repeat" description="WD" evidence="5">
    <location>
        <begin position="456"/>
        <end position="497"/>
    </location>
</feature>
<name>A0A401ZWQ6_9CHLR</name>
<dbReference type="PROSITE" id="PS50011">
    <property type="entry name" value="PROTEIN_KINASE_DOM"/>
    <property type="match status" value="1"/>
</dbReference>
<keyword evidence="8" id="KW-0472">Membrane</keyword>
<proteinExistence type="predicted"/>
<dbReference type="PANTHER" id="PTHR19879">
    <property type="entry name" value="TRANSCRIPTION INITIATION FACTOR TFIID"/>
    <property type="match status" value="1"/>
</dbReference>
<dbReference type="AlphaFoldDB" id="A0A401ZWQ6"/>
<dbReference type="SUPFAM" id="SSF56112">
    <property type="entry name" value="Protein kinase-like (PK-like)"/>
    <property type="match status" value="1"/>
</dbReference>
<accession>A0A401ZWQ6</accession>
<evidence type="ECO:0000256" key="4">
    <source>
        <dbReference type="ARBA" id="ARBA00022840"/>
    </source>
</evidence>
<dbReference type="InterPro" id="IPR008271">
    <property type="entry name" value="Ser/Thr_kinase_AS"/>
</dbReference>
<keyword evidence="2" id="KW-0677">Repeat</keyword>
<dbReference type="SMART" id="SM00320">
    <property type="entry name" value="WD40"/>
    <property type="match status" value="7"/>
</dbReference>
<dbReference type="Gene3D" id="1.10.510.10">
    <property type="entry name" value="Transferase(Phosphotransferase) domain 1"/>
    <property type="match status" value="1"/>
</dbReference>
<dbReference type="InterPro" id="IPR017441">
    <property type="entry name" value="Protein_kinase_ATP_BS"/>
</dbReference>
<keyword evidence="8" id="KW-0812">Transmembrane</keyword>
<dbReference type="InterPro" id="IPR057855">
    <property type="entry name" value="Beta-prop_WDR19_1st"/>
</dbReference>